<dbReference type="GO" id="GO:0005524">
    <property type="term" value="F:ATP binding"/>
    <property type="evidence" value="ECO:0007669"/>
    <property type="project" value="UniProtKB-KW"/>
</dbReference>
<dbReference type="Pfam" id="PF04265">
    <property type="entry name" value="TPK_B1_binding"/>
    <property type="match status" value="1"/>
</dbReference>
<dbReference type="KEGG" id="yag:AABB28_08115"/>
<sequence>MPNKPIVASHNPVCLVGGAPIAENAISAVFPLVSTFVGVDGGADHLLAAGVTPAAVIGDLDSLSDEARATFAERLRLVAEQSTTDFEKALTRIASPMVLCLGFTGGRLDHALAVLNVLARYSDRAVLLLDAHDVSFLAPLGRAAFAVAPDTRVSITPLGEATVTVSGLRWPFAQTRMTPDGFTSPSNQATGGRVTIETDGPVLVTLPRAHLAAAMKAAVRAE</sequence>
<dbReference type="CDD" id="cd07995">
    <property type="entry name" value="TPK"/>
    <property type="match status" value="1"/>
</dbReference>
<dbReference type="RefSeq" id="WP_342071559.1">
    <property type="nucleotide sequence ID" value="NZ_CP151762.1"/>
</dbReference>
<dbReference type="SMART" id="SM00983">
    <property type="entry name" value="TPK_B1_binding"/>
    <property type="match status" value="1"/>
</dbReference>
<evidence type="ECO:0000313" key="7">
    <source>
        <dbReference type="EMBL" id="WZU65211.1"/>
    </source>
</evidence>
<keyword evidence="1 7" id="KW-0808">Transferase</keyword>
<feature type="domain" description="Thiamin pyrophosphokinase thiamin-binding" evidence="6">
    <location>
        <begin position="141"/>
        <end position="202"/>
    </location>
</feature>
<keyword evidence="3" id="KW-0418">Kinase</keyword>
<keyword evidence="8" id="KW-1185">Reference proteome</keyword>
<dbReference type="GO" id="GO:0004788">
    <property type="term" value="F:thiamine diphosphokinase activity"/>
    <property type="evidence" value="ECO:0007669"/>
    <property type="project" value="UniProtKB-UniRule"/>
</dbReference>
<keyword evidence="4" id="KW-0067">ATP-binding</keyword>
<evidence type="ECO:0000313" key="8">
    <source>
        <dbReference type="Proteomes" id="UP001451782"/>
    </source>
</evidence>
<proteinExistence type="predicted"/>
<dbReference type="SUPFAM" id="SSF63862">
    <property type="entry name" value="Thiamin pyrophosphokinase, substrate-binding domain"/>
    <property type="match status" value="1"/>
</dbReference>
<dbReference type="EMBL" id="CP151762">
    <property type="protein sequence ID" value="WZU65211.1"/>
    <property type="molecule type" value="Genomic_DNA"/>
</dbReference>
<dbReference type="InterPro" id="IPR036371">
    <property type="entry name" value="TPK_B1-bd_sf"/>
</dbReference>
<evidence type="ECO:0000256" key="5">
    <source>
        <dbReference type="NCBIfam" id="TIGR01378"/>
    </source>
</evidence>
<dbReference type="InterPro" id="IPR006282">
    <property type="entry name" value="Thi_PPkinase"/>
</dbReference>
<evidence type="ECO:0000256" key="4">
    <source>
        <dbReference type="ARBA" id="ARBA00022840"/>
    </source>
</evidence>
<dbReference type="InterPro" id="IPR036759">
    <property type="entry name" value="TPK_catalytic_sf"/>
</dbReference>
<dbReference type="Proteomes" id="UP001451782">
    <property type="component" value="Chromosome"/>
</dbReference>
<dbReference type="InterPro" id="IPR053149">
    <property type="entry name" value="TPK"/>
</dbReference>
<evidence type="ECO:0000259" key="6">
    <source>
        <dbReference type="SMART" id="SM00983"/>
    </source>
</evidence>
<reference evidence="7 8" key="1">
    <citation type="submission" date="2024-04" db="EMBL/GenBank/DDBJ databases">
        <title>Phylogenomic analyses of a clade within the roseobacter group suggest taxonomic reassignments of species of the genera Aestuariivita, Citreicella, Loktanella, Nautella, Pelagibaca, Ruegeria, Thalassobius, Thiobacimonas and Tropicibacter, and the proposal o.</title>
        <authorList>
            <person name="Jeon C.O."/>
        </authorList>
    </citation>
    <scope>NUCLEOTIDE SEQUENCE [LARGE SCALE GENOMIC DNA]</scope>
    <source>
        <strain evidence="7 8">G8-12</strain>
    </source>
</reference>
<dbReference type="AlphaFoldDB" id="A0AAN0M4Z2"/>
<dbReference type="NCBIfam" id="TIGR01378">
    <property type="entry name" value="thi_PPkinase"/>
    <property type="match status" value="1"/>
</dbReference>
<dbReference type="GO" id="GO:0030975">
    <property type="term" value="F:thiamine binding"/>
    <property type="evidence" value="ECO:0007669"/>
    <property type="project" value="InterPro"/>
</dbReference>
<dbReference type="Pfam" id="PF04263">
    <property type="entry name" value="TPK_catalytic"/>
    <property type="match status" value="1"/>
</dbReference>
<dbReference type="PANTHER" id="PTHR41299">
    <property type="entry name" value="THIAMINE PYROPHOSPHOKINASE"/>
    <property type="match status" value="1"/>
</dbReference>
<evidence type="ECO:0000256" key="1">
    <source>
        <dbReference type="ARBA" id="ARBA00022679"/>
    </source>
</evidence>
<dbReference type="InterPro" id="IPR007371">
    <property type="entry name" value="TPK_catalytic"/>
</dbReference>
<evidence type="ECO:0000256" key="2">
    <source>
        <dbReference type="ARBA" id="ARBA00022741"/>
    </source>
</evidence>
<dbReference type="Gene3D" id="3.40.50.10240">
    <property type="entry name" value="Thiamin pyrophosphokinase, catalytic domain"/>
    <property type="match status" value="1"/>
</dbReference>
<organism evidence="7 8">
    <name type="scientific">Yoonia algicola</name>
    <dbReference type="NCBI Taxonomy" id="3137368"/>
    <lineage>
        <taxon>Bacteria</taxon>
        <taxon>Pseudomonadati</taxon>
        <taxon>Pseudomonadota</taxon>
        <taxon>Alphaproteobacteria</taxon>
        <taxon>Rhodobacterales</taxon>
        <taxon>Paracoccaceae</taxon>
        <taxon>Yoonia</taxon>
    </lineage>
</organism>
<evidence type="ECO:0000256" key="3">
    <source>
        <dbReference type="ARBA" id="ARBA00022777"/>
    </source>
</evidence>
<dbReference type="GO" id="GO:0009229">
    <property type="term" value="P:thiamine diphosphate biosynthetic process"/>
    <property type="evidence" value="ECO:0007669"/>
    <property type="project" value="InterPro"/>
</dbReference>
<dbReference type="EC" id="2.7.6.2" evidence="5"/>
<dbReference type="GO" id="GO:0006772">
    <property type="term" value="P:thiamine metabolic process"/>
    <property type="evidence" value="ECO:0007669"/>
    <property type="project" value="UniProtKB-UniRule"/>
</dbReference>
<name>A0AAN0M4Z2_9RHOB</name>
<dbReference type="InterPro" id="IPR007373">
    <property type="entry name" value="Thiamin_PyroPKinase_B1-bd"/>
</dbReference>
<dbReference type="PANTHER" id="PTHR41299:SF1">
    <property type="entry name" value="THIAMINE PYROPHOSPHOKINASE"/>
    <property type="match status" value="1"/>
</dbReference>
<accession>A0AAN0M4Z2</accession>
<dbReference type="GO" id="GO:0016301">
    <property type="term" value="F:kinase activity"/>
    <property type="evidence" value="ECO:0007669"/>
    <property type="project" value="UniProtKB-KW"/>
</dbReference>
<gene>
    <name evidence="7" type="ORF">AABB28_08115</name>
</gene>
<keyword evidence="2" id="KW-0547">Nucleotide-binding</keyword>
<protein>
    <recommendedName>
        <fullName evidence="5">Thiamine diphosphokinase</fullName>
        <ecNumber evidence="5">2.7.6.2</ecNumber>
    </recommendedName>
</protein>
<dbReference type="SUPFAM" id="SSF63999">
    <property type="entry name" value="Thiamin pyrophosphokinase, catalytic domain"/>
    <property type="match status" value="1"/>
</dbReference>